<accession>A0ABU3BV77</accession>
<organism evidence="1 2">
    <name type="scientific">Rubrivirga litoralis</name>
    <dbReference type="NCBI Taxonomy" id="3075598"/>
    <lineage>
        <taxon>Bacteria</taxon>
        <taxon>Pseudomonadati</taxon>
        <taxon>Rhodothermota</taxon>
        <taxon>Rhodothermia</taxon>
        <taxon>Rhodothermales</taxon>
        <taxon>Rubricoccaceae</taxon>
        <taxon>Rubrivirga</taxon>
    </lineage>
</organism>
<keyword evidence="2" id="KW-1185">Reference proteome</keyword>
<proteinExistence type="predicted"/>
<reference evidence="1 2" key="1">
    <citation type="submission" date="2023-09" db="EMBL/GenBank/DDBJ databases">
        <authorList>
            <person name="Rey-Velasco X."/>
        </authorList>
    </citation>
    <scope>NUCLEOTIDE SEQUENCE [LARGE SCALE GENOMIC DNA]</scope>
    <source>
        <strain evidence="1 2">F394</strain>
    </source>
</reference>
<sequence length="50" mass="4773">MGTPGTVTAAEVEGVLAELVVVLDRVAGPAGYGDDVGGADSGGAFARAEP</sequence>
<evidence type="ECO:0000313" key="1">
    <source>
        <dbReference type="EMBL" id="MDT0633192.1"/>
    </source>
</evidence>
<dbReference type="EMBL" id="JAVRHT010000059">
    <property type="protein sequence ID" value="MDT0633192.1"/>
    <property type="molecule type" value="Genomic_DNA"/>
</dbReference>
<gene>
    <name evidence="1" type="ORF">RM540_15665</name>
</gene>
<evidence type="ECO:0000313" key="2">
    <source>
        <dbReference type="Proteomes" id="UP001267426"/>
    </source>
</evidence>
<name>A0ABU3BV77_9BACT</name>
<dbReference type="RefSeq" id="WP_311665848.1">
    <property type="nucleotide sequence ID" value="NZ_JAVRHT010000059.1"/>
</dbReference>
<protein>
    <submittedName>
        <fullName evidence="1">Uncharacterized protein</fullName>
    </submittedName>
</protein>
<dbReference type="Proteomes" id="UP001267426">
    <property type="component" value="Unassembled WGS sequence"/>
</dbReference>
<comment type="caution">
    <text evidence="1">The sequence shown here is derived from an EMBL/GenBank/DDBJ whole genome shotgun (WGS) entry which is preliminary data.</text>
</comment>